<feature type="domain" description="Calmodulin-binding" evidence="2">
    <location>
        <begin position="1198"/>
        <end position="1312"/>
    </location>
</feature>
<evidence type="ECO:0000259" key="2">
    <source>
        <dbReference type="SMART" id="SM01054"/>
    </source>
</evidence>
<dbReference type="PANTHER" id="PTHR33923:SF3">
    <property type="entry name" value="CALMODULIN BINDING PROTEIN PICBP"/>
    <property type="match status" value="1"/>
</dbReference>
<dbReference type="Gramene" id="OMO88040">
    <property type="protein sequence ID" value="OMO88040"/>
    <property type="gene ID" value="CCACVL1_08573"/>
</dbReference>
<reference evidence="3 4" key="1">
    <citation type="submission" date="2013-09" db="EMBL/GenBank/DDBJ databases">
        <title>Corchorus capsularis genome sequencing.</title>
        <authorList>
            <person name="Alam M."/>
            <person name="Haque M.S."/>
            <person name="Islam M.S."/>
            <person name="Emdad E.M."/>
            <person name="Islam M.M."/>
            <person name="Ahmed B."/>
            <person name="Halim A."/>
            <person name="Hossen Q.M.M."/>
            <person name="Hossain M.Z."/>
            <person name="Ahmed R."/>
            <person name="Khan M.M."/>
            <person name="Islam R."/>
            <person name="Rashid M.M."/>
            <person name="Khan S.A."/>
            <person name="Rahman M.S."/>
            <person name="Alam M."/>
        </authorList>
    </citation>
    <scope>NUCLEOTIDE SEQUENCE [LARGE SCALE GENOMIC DNA]</scope>
    <source>
        <strain evidence="4">cv. CVL-1</strain>
        <tissue evidence="3">Whole seedling</tissue>
    </source>
</reference>
<proteinExistence type="predicted"/>
<dbReference type="STRING" id="210143.A0A1R3IZR7"/>
<feature type="compositionally biased region" description="Basic and acidic residues" evidence="1">
    <location>
        <begin position="682"/>
        <end position="693"/>
    </location>
</feature>
<dbReference type="InterPro" id="IPR012417">
    <property type="entry name" value="CaM-bd_dom_pln"/>
</dbReference>
<dbReference type="EMBL" id="AWWV01009095">
    <property type="protein sequence ID" value="OMO88040.1"/>
    <property type="molecule type" value="Genomic_DNA"/>
</dbReference>
<feature type="compositionally biased region" description="Basic and acidic residues" evidence="1">
    <location>
        <begin position="656"/>
        <end position="671"/>
    </location>
</feature>
<feature type="region of interest" description="Disordered" evidence="1">
    <location>
        <begin position="558"/>
        <end position="586"/>
    </location>
</feature>
<feature type="region of interest" description="Disordered" evidence="1">
    <location>
        <begin position="923"/>
        <end position="943"/>
    </location>
</feature>
<feature type="compositionally biased region" description="Polar residues" evidence="1">
    <location>
        <begin position="1"/>
        <end position="14"/>
    </location>
</feature>
<protein>
    <recommendedName>
        <fullName evidence="2">Calmodulin-binding domain-containing protein</fullName>
    </recommendedName>
</protein>
<feature type="compositionally biased region" description="Basic and acidic residues" evidence="1">
    <location>
        <begin position="1148"/>
        <end position="1158"/>
    </location>
</feature>
<comment type="caution">
    <text evidence="3">The sequence shown here is derived from an EMBL/GenBank/DDBJ whole genome shotgun (WGS) entry which is preliminary data.</text>
</comment>
<gene>
    <name evidence="3" type="ORF">CCACVL1_08573</name>
</gene>
<feature type="region of interest" description="Disordered" evidence="1">
    <location>
        <begin position="313"/>
        <end position="408"/>
    </location>
</feature>
<evidence type="ECO:0000313" key="4">
    <source>
        <dbReference type="Proteomes" id="UP000188268"/>
    </source>
</evidence>
<feature type="compositionally biased region" description="Basic residues" evidence="1">
    <location>
        <begin position="332"/>
        <end position="342"/>
    </location>
</feature>
<dbReference type="Proteomes" id="UP000188268">
    <property type="component" value="Unassembled WGS sequence"/>
</dbReference>
<organism evidence="3 4">
    <name type="scientific">Corchorus capsularis</name>
    <name type="common">Jute</name>
    <dbReference type="NCBI Taxonomy" id="210143"/>
    <lineage>
        <taxon>Eukaryota</taxon>
        <taxon>Viridiplantae</taxon>
        <taxon>Streptophyta</taxon>
        <taxon>Embryophyta</taxon>
        <taxon>Tracheophyta</taxon>
        <taxon>Spermatophyta</taxon>
        <taxon>Magnoliopsida</taxon>
        <taxon>eudicotyledons</taxon>
        <taxon>Gunneridae</taxon>
        <taxon>Pentapetalae</taxon>
        <taxon>rosids</taxon>
        <taxon>malvids</taxon>
        <taxon>Malvales</taxon>
        <taxon>Malvaceae</taxon>
        <taxon>Grewioideae</taxon>
        <taxon>Apeibeae</taxon>
        <taxon>Corchorus</taxon>
    </lineage>
</organism>
<dbReference type="OMA" id="YQHMASG"/>
<dbReference type="SMART" id="SM01054">
    <property type="entry name" value="CaM_binding"/>
    <property type="match status" value="2"/>
</dbReference>
<evidence type="ECO:0000256" key="1">
    <source>
        <dbReference type="SAM" id="MobiDB-lite"/>
    </source>
</evidence>
<dbReference type="GO" id="GO:0005516">
    <property type="term" value="F:calmodulin binding"/>
    <property type="evidence" value="ECO:0007669"/>
    <property type="project" value="InterPro"/>
</dbReference>
<feature type="region of interest" description="Disordered" evidence="1">
    <location>
        <begin position="1058"/>
        <end position="1094"/>
    </location>
</feature>
<dbReference type="PANTHER" id="PTHR33923">
    <property type="entry name" value="CALMODULIN-BINDING PROTEIN-RELATED"/>
    <property type="match status" value="1"/>
</dbReference>
<dbReference type="InterPro" id="IPR044681">
    <property type="entry name" value="PICBP-like"/>
</dbReference>
<accession>A0A1R3IZR7</accession>
<feature type="compositionally biased region" description="Polar residues" evidence="1">
    <location>
        <begin position="1130"/>
        <end position="1140"/>
    </location>
</feature>
<feature type="region of interest" description="Disordered" evidence="1">
    <location>
        <begin position="423"/>
        <end position="463"/>
    </location>
</feature>
<feature type="region of interest" description="Disordered" evidence="1">
    <location>
        <begin position="1"/>
        <end position="208"/>
    </location>
</feature>
<keyword evidence="4" id="KW-1185">Reference proteome</keyword>
<feature type="compositionally biased region" description="Basic and acidic residues" evidence="1">
    <location>
        <begin position="816"/>
        <end position="825"/>
    </location>
</feature>
<feature type="compositionally biased region" description="Low complexity" evidence="1">
    <location>
        <begin position="179"/>
        <end position="188"/>
    </location>
</feature>
<name>A0A1R3IZR7_COCAP</name>
<feature type="compositionally biased region" description="Polar residues" evidence="1">
    <location>
        <begin position="1058"/>
        <end position="1067"/>
    </location>
</feature>
<feature type="region of interest" description="Disordered" evidence="1">
    <location>
        <begin position="790"/>
        <end position="868"/>
    </location>
</feature>
<feature type="domain" description="Calmodulin-binding" evidence="2">
    <location>
        <begin position="675"/>
        <end position="789"/>
    </location>
</feature>
<dbReference type="Pfam" id="PF07839">
    <property type="entry name" value="CaM_binding"/>
    <property type="match status" value="2"/>
</dbReference>
<feature type="compositionally biased region" description="Basic residues" evidence="1">
    <location>
        <begin position="106"/>
        <end position="119"/>
    </location>
</feature>
<feature type="compositionally biased region" description="Basic and acidic residues" evidence="1">
    <location>
        <begin position="844"/>
        <end position="867"/>
    </location>
</feature>
<feature type="compositionally biased region" description="Polar residues" evidence="1">
    <location>
        <begin position="319"/>
        <end position="331"/>
    </location>
</feature>
<feature type="compositionally biased region" description="Basic and acidic residues" evidence="1">
    <location>
        <begin position="428"/>
        <end position="459"/>
    </location>
</feature>
<feature type="region of interest" description="Disordered" evidence="1">
    <location>
        <begin position="640"/>
        <end position="696"/>
    </location>
</feature>
<dbReference type="OrthoDB" id="1096728at2759"/>
<feature type="region of interest" description="Disordered" evidence="1">
    <location>
        <begin position="1129"/>
        <end position="1175"/>
    </location>
</feature>
<evidence type="ECO:0000313" key="3">
    <source>
        <dbReference type="EMBL" id="OMO88040.1"/>
    </source>
</evidence>
<feature type="compositionally biased region" description="Basic residues" evidence="1">
    <location>
        <begin position="25"/>
        <end position="44"/>
    </location>
</feature>
<feature type="compositionally biased region" description="Low complexity" evidence="1">
    <location>
        <begin position="143"/>
        <end position="155"/>
    </location>
</feature>
<feature type="compositionally biased region" description="Polar residues" evidence="1">
    <location>
        <begin position="1160"/>
        <end position="1175"/>
    </location>
</feature>
<sequence>MSTTTESSVENQGGRNRGRTEPEKKMKKLRSIKLSRMPSARKGKSLPSQVHAGYAASSEKSTPMEMSDASPNHIKATSSSDGKEDDFPVLPLRLARRSSFKPVRTVTRKSSMKIRRSQLRKPSGGADLNKKLKKSRSIKHASSESSKSSRRGVNSQDDQHPIIPSSEVHSSPHLLKGTSSSESSSDSSDQAKKISTNKAQKVAYPGNKSIKVSRTSTLGPMRILTKMVSMKSKRPSMKKCSDVSSISDPSLDRATCSSTLKDSKFPDRLEVKPRGIDSDGTAAVLNVCRYSYCSLHGHQHGNNPPLKKFVSMRRRVAKTQKSLKPESQSSGKAKRSGNRKKGLQTEKRAFALQQTTDDIRETPSVLGEEGSGFVNLGEAVPGESSYPNPSHEENLHQSSNPQKEGNVEASGIGAEHFKEMLSTPSNEEQAHRDVNEDTASHLNLEENKGDSRKDVKELKTVSTERGCELPNSLLSSTGIMEKSISASQEKNGNSELEHGILQPEGTLVASTIDVAGKAEMENQKNFKFWKLIYRHMVTNLDSEFETQKPLSRVDSEEQVQNLHNAAHEKESSPDISQTDPVTSLEDYEASSRKLELTQSDAIKMVQQAFDKILSEIPDHSSDDQSSIASDVASDQDFLLEKQNEGKEVSISTSSISREDSMVQDQEEKHLPTENIIASGEVKAAEMKGKKSDKQMPNSWSNLKKIIILNRFVKSLEKVRNLKPRTTQYLPAHEDPEAEKIHLKHQDMKGRKSSEEWMLDHALRQVISKLAPSQKRKVAMLVQAFESVIPPSENRNDMRSNADASSPVTSLPAYDESSVHKVDNAQKETGSGFLPGKALNPETSSKNDEDQDNESHTAHQKSPSEPRETSLLCDCTEELLCIAASEMSGTDMKNEDTGAVHEDNENGATKFVMEDPQKLVDLPLSEPEEPGVSSDKSLNDEDADRISQEKVFPLNEEVVERITKEEIPILDSEVCSGVSEFNIKSMDLENHDLINSVDHHEKTESPTEVGERAQPNYKFLCSPLEQSESSFAADVSKSERQKYTRLWYLIYKHMVSSSSTEGGLQPLQNGADEEVQGDDASRFSGENNADCQGTFAAGQDMSSQNIEYHNNEIIKLVEEAIDEIPLPEIQDNASDNQSLNGDATLDQELPEKKYGKEEVQFISSSTGSANEDSKDANNVTAELRSTLNSEEENLKSEIISTQNEAIKGTEEGNKSKKRVLRNWSNLKKLILLRRFVKALEKVREFNPRGPRYLPLEPAPESEKVLLRPQNMEDRKNAEEWMLDYALQRVVAKLTPERKRRVELLVEAFETVIPTLS</sequence>